<dbReference type="OrthoDB" id="9810148at2"/>
<dbReference type="Gene3D" id="3.40.50.300">
    <property type="entry name" value="P-loop containing nucleotide triphosphate hydrolases"/>
    <property type="match status" value="1"/>
</dbReference>
<reference evidence="1 2" key="1">
    <citation type="submission" date="2016-08" db="EMBL/GenBank/DDBJ databases">
        <title>Complete genome sequence of Spiroplasma helicoides TABS-2 (DSM 22551).</title>
        <authorList>
            <person name="Shen W.-Y."/>
            <person name="Lo W.-S."/>
            <person name="Lai Y.-C."/>
            <person name="Kuo C.-H."/>
        </authorList>
    </citation>
    <scope>NUCLEOTIDE SEQUENCE [LARGE SCALE GENOMIC DNA]</scope>
    <source>
        <strain evidence="1 2">TABS-2</strain>
    </source>
</reference>
<accession>A0A1B3SJ58</accession>
<dbReference type="PATRIC" id="fig|216938.3.peg.10"/>
<dbReference type="KEGG" id="shj:SHELI_v1c00100"/>
<keyword evidence="2" id="KW-1185">Reference proteome</keyword>
<dbReference type="PANTHER" id="PTHR11669:SF8">
    <property type="entry name" value="DNA POLYMERASE III SUBUNIT DELTA"/>
    <property type="match status" value="1"/>
</dbReference>
<evidence type="ECO:0000313" key="2">
    <source>
        <dbReference type="Proteomes" id="UP000094378"/>
    </source>
</evidence>
<dbReference type="InterPro" id="IPR027417">
    <property type="entry name" value="P-loop_NTPase"/>
</dbReference>
<dbReference type="GO" id="GO:0006261">
    <property type="term" value="P:DNA-templated DNA replication"/>
    <property type="evidence" value="ECO:0007669"/>
    <property type="project" value="TreeGrafter"/>
</dbReference>
<dbReference type="Pfam" id="PF13177">
    <property type="entry name" value="DNA_pol3_delta2"/>
    <property type="match status" value="1"/>
</dbReference>
<gene>
    <name evidence="1" type="primary">holB</name>
    <name evidence="1" type="ORF">SHELI_v1c00100</name>
</gene>
<dbReference type="PANTHER" id="PTHR11669">
    <property type="entry name" value="REPLICATION FACTOR C / DNA POLYMERASE III GAMMA-TAU SUBUNIT"/>
    <property type="match status" value="1"/>
</dbReference>
<organism evidence="1 2">
    <name type="scientific">Spiroplasma helicoides</name>
    <dbReference type="NCBI Taxonomy" id="216938"/>
    <lineage>
        <taxon>Bacteria</taxon>
        <taxon>Bacillati</taxon>
        <taxon>Mycoplasmatota</taxon>
        <taxon>Mollicutes</taxon>
        <taxon>Entomoplasmatales</taxon>
        <taxon>Spiroplasmataceae</taxon>
        <taxon>Spiroplasma</taxon>
    </lineage>
</organism>
<dbReference type="RefSeq" id="WP_069115751.1">
    <property type="nucleotide sequence ID" value="NZ_CP017015.1"/>
</dbReference>
<dbReference type="AlphaFoldDB" id="A0A1B3SJ58"/>
<dbReference type="SUPFAM" id="SSF52540">
    <property type="entry name" value="P-loop containing nucleoside triphosphate hydrolases"/>
    <property type="match status" value="1"/>
</dbReference>
<protein>
    <submittedName>
        <fullName evidence="1">DNA polymerase III subunit delta</fullName>
    </submittedName>
</protein>
<sequence length="253" mass="29656">MTKKDIILNINNLILEKKLFHSIIFLCPDQSELNNLTNEVVRMIFCEQNSLENDDCIWCQRVVNNSTFNFLDIGDGMNPIKKEKINELINSFSLSSIEDKDIKLYRIANLENLSESASNSLLKFLEEPPKKVIAILQSNDRNQILQTILSRCKVFNLERPKENYDVDKTFYDLLISNKADDVLLYSDKFKKFSKKEQIDILKYVYNFFVLESKPNLAEDFLDSIFVLKNETYVSLVIENLFIKIYEVLNESYQ</sequence>
<dbReference type="InterPro" id="IPR050238">
    <property type="entry name" value="DNA_Rep/Repair_Clamp_Loader"/>
</dbReference>
<dbReference type="Proteomes" id="UP000094378">
    <property type="component" value="Chromosome"/>
</dbReference>
<proteinExistence type="predicted"/>
<name>A0A1B3SJ58_9MOLU</name>
<evidence type="ECO:0000313" key="1">
    <source>
        <dbReference type="EMBL" id="AOG59965.1"/>
    </source>
</evidence>
<dbReference type="STRING" id="216938.SHELI_v1c00100"/>
<dbReference type="EMBL" id="CP017015">
    <property type="protein sequence ID" value="AOG59965.1"/>
    <property type="molecule type" value="Genomic_DNA"/>
</dbReference>